<dbReference type="Gene3D" id="3.90.1150.140">
    <property type="match status" value="1"/>
</dbReference>
<dbReference type="Gene3D" id="3.40.50.12170">
    <property type="entry name" value="Uncharacterised protein PF07075, DUF1343"/>
    <property type="match status" value="1"/>
</dbReference>
<keyword evidence="5" id="KW-1185">Reference proteome</keyword>
<dbReference type="EMBL" id="JAQQDR010000002">
    <property type="protein sequence ID" value="MFM0237380.1"/>
    <property type="molecule type" value="Genomic_DNA"/>
</dbReference>
<organism evidence="4 5">
    <name type="scientific">Paraburkholderia phytofirmans</name>
    <dbReference type="NCBI Taxonomy" id="261302"/>
    <lineage>
        <taxon>Bacteria</taxon>
        <taxon>Pseudomonadati</taxon>
        <taxon>Pseudomonadota</taxon>
        <taxon>Betaproteobacteria</taxon>
        <taxon>Burkholderiales</taxon>
        <taxon>Burkholderiaceae</taxon>
        <taxon>Paraburkholderia</taxon>
    </lineage>
</organism>
<evidence type="ECO:0000259" key="3">
    <source>
        <dbReference type="Pfam" id="PF20732"/>
    </source>
</evidence>
<evidence type="ECO:0000259" key="1">
    <source>
        <dbReference type="Pfam" id="PF00144"/>
    </source>
</evidence>
<dbReference type="Gene3D" id="3.40.710.10">
    <property type="entry name" value="DD-peptidase/beta-lactamase superfamily"/>
    <property type="match status" value="1"/>
</dbReference>
<accession>A0ABW9BC60</accession>
<dbReference type="InterPro" id="IPR008302">
    <property type="entry name" value="NamZ"/>
</dbReference>
<protein>
    <submittedName>
        <fullName evidence="4">DUF1343 domain-containing protein</fullName>
    </submittedName>
</protein>
<feature type="domain" description="Peptidoglycan beta-N-acetylmuramidase NamZ C-terminal" evidence="3">
    <location>
        <begin position="637"/>
        <end position="784"/>
    </location>
</feature>
<evidence type="ECO:0000313" key="4">
    <source>
        <dbReference type="EMBL" id="MFM0237380.1"/>
    </source>
</evidence>
<dbReference type="InterPro" id="IPR001466">
    <property type="entry name" value="Beta-lactam-related"/>
</dbReference>
<feature type="domain" description="Peptidoglycan beta-N-acetylmuramidase NamZ N-terminal" evidence="2">
    <location>
        <begin position="432"/>
        <end position="631"/>
    </location>
</feature>
<dbReference type="InterPro" id="IPR048502">
    <property type="entry name" value="NamZ_N"/>
</dbReference>
<name>A0ABW9BC60_9BURK</name>
<evidence type="ECO:0000259" key="2">
    <source>
        <dbReference type="Pfam" id="PF07075"/>
    </source>
</evidence>
<dbReference type="SUPFAM" id="SSF56601">
    <property type="entry name" value="beta-lactamase/transpeptidase-like"/>
    <property type="match status" value="1"/>
</dbReference>
<dbReference type="InterPro" id="IPR012338">
    <property type="entry name" value="Beta-lactam/transpept-like"/>
</dbReference>
<reference evidence="4 5" key="1">
    <citation type="journal article" date="2024" name="Chem. Sci.">
        <title>Discovery of megapolipeptins by genome mining of a Burkholderiales bacteria collection.</title>
        <authorList>
            <person name="Paulo B.S."/>
            <person name="Recchia M.J.J."/>
            <person name="Lee S."/>
            <person name="Fergusson C.H."/>
            <person name="Romanowski S.B."/>
            <person name="Hernandez A."/>
            <person name="Krull N."/>
            <person name="Liu D.Y."/>
            <person name="Cavanagh H."/>
            <person name="Bos A."/>
            <person name="Gray C.A."/>
            <person name="Murphy B.T."/>
            <person name="Linington R.G."/>
            <person name="Eustaquio A.S."/>
        </authorList>
    </citation>
    <scope>NUCLEOTIDE SEQUENCE [LARGE SCALE GENOMIC DNA]</scope>
    <source>
        <strain evidence="4 5">RL17-351-BIE-A</strain>
    </source>
</reference>
<dbReference type="Pfam" id="PF00144">
    <property type="entry name" value="Beta-lactamase"/>
    <property type="match status" value="1"/>
</dbReference>
<dbReference type="Proteomes" id="UP001629274">
    <property type="component" value="Unassembled WGS sequence"/>
</dbReference>
<comment type="caution">
    <text evidence="4">The sequence shown here is derived from an EMBL/GenBank/DDBJ whole genome shotgun (WGS) entry which is preliminary data.</text>
</comment>
<gene>
    <name evidence="4" type="ORF">PQR03_04490</name>
</gene>
<dbReference type="Pfam" id="PF07075">
    <property type="entry name" value="NamZ_N"/>
    <property type="match status" value="1"/>
</dbReference>
<dbReference type="RefSeq" id="WP_408257901.1">
    <property type="nucleotide sequence ID" value="NZ_JAQQCK010000001.1"/>
</dbReference>
<dbReference type="Pfam" id="PF20732">
    <property type="entry name" value="NamZ_C"/>
    <property type="match status" value="1"/>
</dbReference>
<evidence type="ECO:0000313" key="5">
    <source>
        <dbReference type="Proteomes" id="UP001629274"/>
    </source>
</evidence>
<dbReference type="PANTHER" id="PTHR42915">
    <property type="entry name" value="HYPOTHETICAL 460 KDA PROTEIN IN FEUA-SIGW INTERGENIC REGION [PRECURSOR]"/>
    <property type="match status" value="1"/>
</dbReference>
<dbReference type="PANTHER" id="PTHR42915:SF1">
    <property type="entry name" value="PEPTIDOGLYCAN BETA-N-ACETYLMURAMIDASE NAMZ"/>
    <property type="match status" value="1"/>
</dbReference>
<sequence>MRGRPLRAIVHVVVAIALLHPVADTRAAPPDARTRAEFARIVTGQIEAGRLPGAVVITGDANEVQYRQAFGRRMIEPHQEAMTVDTVFDLASLTKVIATTTAIMQLVDAGRIQLDAPVMRYWPEFAARGKQAVTVRQLLAHTSGLQADLKSRPASDGRVGVLNEIAQQRLYAAPGERVIYSDLNFAVLGELVERITHQPLDIYCAEHIFVPLGMRDTGFRPDPEHAARSAATTAGRRGKVHDPLATWMQGVAGHAGLFSTAGDLARFAQMLLNGGLSTATPPVRILSASTIATLAVAASPLSATPWRGPGWALTSPLVSDRDRLPPVGAIEHTGYTGTGIWVDFITRRFAVILTNRVHADDKGDAGPLRAQIIAVMASQAPPLTPADIRAVLPAAAPAIAAASQLPTATGPVKSGLDVLEDRQFAPLTGLRIGLVTNRTGFDATGRRTIDVLARAPVVTLAALFSPEHGLNSDVDEPIGDSLDPATGLVVHSLYGSMRSFPAASLEGIDALVFDIQDAGVRFFTYETTLGYALEAAAARGIPLFVLDRPNPLGADRFGGPVLDEGHESFTGYFALPLQPGLTVGELAALFNREHQVGADLRVVLMLNYQRSMRFADTGLGWVPLSPNLRTLAQVDRYPEVAMIEAANVSVGRGTPMPFEVVGAPWINAAELATALNALHLGARFEAVDFVPTESTWRGRLCHGVRIVRDANASAAGVGRLGLGLAVALHALYPGRFDVDATRDAIGSGAVWQALRDGTSLDQIERIATAENHAFAPLRDKYLHY</sequence>
<dbReference type="InterPro" id="IPR048503">
    <property type="entry name" value="NamZ_C"/>
</dbReference>
<proteinExistence type="predicted"/>
<feature type="domain" description="Beta-lactamase-related" evidence="1">
    <location>
        <begin position="38"/>
        <end position="367"/>
    </location>
</feature>